<dbReference type="InterPro" id="IPR027417">
    <property type="entry name" value="P-loop_NTPase"/>
</dbReference>
<dbReference type="Gene3D" id="3.40.50.300">
    <property type="entry name" value="P-loop containing nucleotide triphosphate hydrolases"/>
    <property type="match status" value="1"/>
</dbReference>
<dbReference type="Proteomes" id="UP000789342">
    <property type="component" value="Unassembled WGS sequence"/>
</dbReference>
<evidence type="ECO:0000256" key="1">
    <source>
        <dbReference type="SAM" id="Phobius"/>
    </source>
</evidence>
<evidence type="ECO:0000313" key="4">
    <source>
        <dbReference type="Proteomes" id="UP000789342"/>
    </source>
</evidence>
<dbReference type="GO" id="GO:0016887">
    <property type="term" value="F:ATP hydrolysis activity"/>
    <property type="evidence" value="ECO:0007669"/>
    <property type="project" value="InterPro"/>
</dbReference>
<dbReference type="SUPFAM" id="SSF52540">
    <property type="entry name" value="P-loop containing nucleoside triphosphate hydrolases"/>
    <property type="match status" value="1"/>
</dbReference>
<proteinExistence type="predicted"/>
<feature type="domain" description="ATPase AAA-type core" evidence="2">
    <location>
        <begin position="154"/>
        <end position="204"/>
    </location>
</feature>
<feature type="non-terminal residue" evidence="3">
    <location>
        <position position="429"/>
    </location>
</feature>
<dbReference type="AlphaFoldDB" id="A0A9N9HE08"/>
<dbReference type="GO" id="GO:0005524">
    <property type="term" value="F:ATP binding"/>
    <property type="evidence" value="ECO:0007669"/>
    <property type="project" value="InterPro"/>
</dbReference>
<keyword evidence="1" id="KW-0472">Membrane</keyword>
<feature type="transmembrane region" description="Helical" evidence="1">
    <location>
        <begin position="75"/>
        <end position="102"/>
    </location>
</feature>
<keyword evidence="1" id="KW-0812">Transmembrane</keyword>
<accession>A0A9N9HE08</accession>
<dbReference type="OrthoDB" id="2333074at2759"/>
<reference evidence="3" key="1">
    <citation type="submission" date="2021-06" db="EMBL/GenBank/DDBJ databases">
        <authorList>
            <person name="Kallberg Y."/>
            <person name="Tangrot J."/>
            <person name="Rosling A."/>
        </authorList>
    </citation>
    <scope>NUCLEOTIDE SEQUENCE</scope>
    <source>
        <strain evidence="3">CL551</strain>
    </source>
</reference>
<protein>
    <submittedName>
        <fullName evidence="3">2798_t:CDS:1</fullName>
    </submittedName>
</protein>
<keyword evidence="4" id="KW-1185">Reference proteome</keyword>
<name>A0A9N9HE08_9GLOM</name>
<dbReference type="Pfam" id="PF00004">
    <property type="entry name" value="AAA"/>
    <property type="match status" value="1"/>
</dbReference>
<gene>
    <name evidence="3" type="ORF">AMORRO_LOCUS11112</name>
</gene>
<organism evidence="3 4">
    <name type="scientific">Acaulospora morrowiae</name>
    <dbReference type="NCBI Taxonomy" id="94023"/>
    <lineage>
        <taxon>Eukaryota</taxon>
        <taxon>Fungi</taxon>
        <taxon>Fungi incertae sedis</taxon>
        <taxon>Mucoromycota</taxon>
        <taxon>Glomeromycotina</taxon>
        <taxon>Glomeromycetes</taxon>
        <taxon>Diversisporales</taxon>
        <taxon>Acaulosporaceae</taxon>
        <taxon>Acaulospora</taxon>
    </lineage>
</organism>
<dbReference type="PANTHER" id="PTHR36168:SF1">
    <property type="entry name" value="ORC1-LIKE AAA ATPASE DOMAIN-CONTAINING PROTEIN"/>
    <property type="match status" value="1"/>
</dbReference>
<dbReference type="InterPro" id="IPR003959">
    <property type="entry name" value="ATPase_AAA_core"/>
</dbReference>
<dbReference type="PANTHER" id="PTHR36168">
    <property type="entry name" value="CHROMOSOME 1, WHOLE GENOME SHOTGUN SEQUENCE"/>
    <property type="match status" value="1"/>
</dbReference>
<keyword evidence="1" id="KW-1133">Transmembrane helix</keyword>
<evidence type="ECO:0000313" key="3">
    <source>
        <dbReference type="EMBL" id="CAG8677826.1"/>
    </source>
</evidence>
<comment type="caution">
    <text evidence="3">The sequence shown here is derived from an EMBL/GenBank/DDBJ whole genome shotgun (WGS) entry which is preliminary data.</text>
</comment>
<sequence length="429" mass="49187">MSSKIIQHFRRAVFPICFVNHRVRCLQSPSLMLRNLRSDLSQLSLSRHYANSSPPEESTSSSYLKKSTKYIAKRLRAAILANIIVTGLVGFISVDLMCAWYRNRRNVRLLNETMEKGTRPGTEISSEKYVPRPEIVERLKKIFQPDKDQSFYHMVCGEHGTGKTTLTRIASSEVGRGVIYVNVPANLDKFGDEFESALNFTFEERFSFTGQLMRNILGETNDKLKISKWERALEVFKRAGVVYKAKHNIPPVIVYDNISRLVHKNPEILDILQDDANDNADDRNYIAVFVSSEGNVPRRMQSRSSWSRTEEPIEIGDFSREESLNYLIKRGIKIDAAEKLFDLVGGRIVDLKVIADKYLKGIPIEDIEFTILTKVENKFRIAKLLKNHKHYEVGKRIISALQDSGELSRTAFEEFFNERQEANEVLGTN</sequence>
<dbReference type="EMBL" id="CAJVPV010013447">
    <property type="protein sequence ID" value="CAG8677826.1"/>
    <property type="molecule type" value="Genomic_DNA"/>
</dbReference>
<evidence type="ECO:0000259" key="2">
    <source>
        <dbReference type="Pfam" id="PF00004"/>
    </source>
</evidence>